<protein>
    <submittedName>
        <fullName evidence="1">Uncharacterized protein</fullName>
    </submittedName>
</protein>
<reference evidence="1 2" key="1">
    <citation type="submission" date="2018-03" db="EMBL/GenBank/DDBJ databases">
        <title>Draft Genome Sequences of the Obligatory Marine Myxobacteria Enhygromyxa salina SWB007.</title>
        <authorList>
            <person name="Poehlein A."/>
            <person name="Moghaddam J.A."/>
            <person name="Harms H."/>
            <person name="Alanjari M."/>
            <person name="Koenig G.M."/>
            <person name="Daniel R."/>
            <person name="Schaeberle T.F."/>
        </authorList>
    </citation>
    <scope>NUCLEOTIDE SEQUENCE [LARGE SCALE GENOMIC DNA]</scope>
    <source>
        <strain evidence="1 2">SWB007</strain>
    </source>
</reference>
<dbReference type="RefSeq" id="WP_106089616.1">
    <property type="nucleotide sequence ID" value="NZ_PVNL01000051.1"/>
</dbReference>
<dbReference type="EMBL" id="PVNL01000051">
    <property type="protein sequence ID" value="PRQ07605.1"/>
    <property type="molecule type" value="Genomic_DNA"/>
</dbReference>
<evidence type="ECO:0000313" key="1">
    <source>
        <dbReference type="EMBL" id="PRQ07605.1"/>
    </source>
</evidence>
<gene>
    <name evidence="1" type="ORF">ENSA7_25950</name>
</gene>
<evidence type="ECO:0000313" key="2">
    <source>
        <dbReference type="Proteomes" id="UP000238823"/>
    </source>
</evidence>
<organism evidence="1 2">
    <name type="scientific">Enhygromyxa salina</name>
    <dbReference type="NCBI Taxonomy" id="215803"/>
    <lineage>
        <taxon>Bacteria</taxon>
        <taxon>Pseudomonadati</taxon>
        <taxon>Myxococcota</taxon>
        <taxon>Polyangia</taxon>
        <taxon>Nannocystales</taxon>
        <taxon>Nannocystaceae</taxon>
        <taxon>Enhygromyxa</taxon>
    </lineage>
</organism>
<dbReference type="AlphaFoldDB" id="A0A2S9YR82"/>
<name>A0A2S9YR82_9BACT</name>
<comment type="caution">
    <text evidence="1">The sequence shown here is derived from an EMBL/GenBank/DDBJ whole genome shotgun (WGS) entry which is preliminary data.</text>
</comment>
<proteinExistence type="predicted"/>
<dbReference type="OrthoDB" id="5510937at2"/>
<sequence length="214" mass="23461">MSGREDGRVWTDAMRNPAIINSWNRAAMRRVRSFPDATRLPILDTITRATQNAIARARADEWLSVEYSIELCDTLVDVLGAERAVEFWRDLVYDSWVGGLLEPLSAGLHSTPDLGDGAETEQLEQRNQGVLALAPAAWSMSTRDCGEIVVAADEDAGSMRLEAHNLPPIVRVSEGIQVLYAGAVKAMLAFSKLSTHVEIDTSGDTLAFSLTFRD</sequence>
<accession>A0A2S9YR82</accession>
<dbReference type="Proteomes" id="UP000238823">
    <property type="component" value="Unassembled WGS sequence"/>
</dbReference>